<dbReference type="AlphaFoldDB" id="A0A1M7PMX1"/>
<dbReference type="RefSeq" id="WP_084537131.1">
    <property type="nucleotide sequence ID" value="NZ_FRDA01000012.1"/>
</dbReference>
<evidence type="ECO:0000313" key="2">
    <source>
        <dbReference type="EMBL" id="SHN18664.1"/>
    </source>
</evidence>
<name>A0A1M7PMX1_9PSED</name>
<feature type="region of interest" description="Disordered" evidence="1">
    <location>
        <begin position="17"/>
        <end position="39"/>
    </location>
</feature>
<evidence type="ECO:0000313" key="3">
    <source>
        <dbReference type="Proteomes" id="UP000183983"/>
    </source>
</evidence>
<dbReference type="EMBL" id="FRDA01000012">
    <property type="protein sequence ID" value="SHN18664.1"/>
    <property type="molecule type" value="Genomic_DNA"/>
</dbReference>
<dbReference type="Proteomes" id="UP000183983">
    <property type="component" value="Unassembled WGS sequence"/>
</dbReference>
<accession>A0A1M7PMX1</accession>
<organism evidence="2 3">
    <name type="scientific">Pseudomonas asturiensis</name>
    <dbReference type="NCBI Taxonomy" id="1190415"/>
    <lineage>
        <taxon>Bacteria</taxon>
        <taxon>Pseudomonadati</taxon>
        <taxon>Pseudomonadota</taxon>
        <taxon>Gammaproteobacteria</taxon>
        <taxon>Pseudomonadales</taxon>
        <taxon>Pseudomonadaceae</taxon>
        <taxon>Pseudomonas</taxon>
    </lineage>
</organism>
<sequence length="226" mass="25683">MNINSAIPYYIPAQTPRQTLAPLPTNPPSSDVSTHQEKKEAYAKEFYTREEEPWNKISYDYMQDGVPVSMQHYAKECYLLSMRVSAARELGNQELFFGAFKKQVAHIRPDLAEKNFSFTLGDDAEIKILDPGKKLNDDDLQWLTRAINSDGDFKGSVREGAKLIMTIFDHDSKNLSGKTNLNLLNFQDIVDLGKVLSDPIDMTEGWMKQVKEHDEKNGNSLINTYA</sequence>
<protein>
    <submittedName>
        <fullName evidence="2">Uncharacterized protein</fullName>
    </submittedName>
</protein>
<dbReference type="OrthoDB" id="6854726at2"/>
<evidence type="ECO:0000256" key="1">
    <source>
        <dbReference type="SAM" id="MobiDB-lite"/>
    </source>
</evidence>
<proteinExistence type="predicted"/>
<reference evidence="2 3" key="1">
    <citation type="submission" date="2016-11" db="EMBL/GenBank/DDBJ databases">
        <authorList>
            <person name="Jaros S."/>
            <person name="Januszkiewicz K."/>
            <person name="Wedrychowicz H."/>
        </authorList>
    </citation>
    <scope>NUCLEOTIDE SEQUENCE [LARGE SCALE GENOMIC DNA]</scope>
    <source>
        <strain evidence="2 3">LMG 26898</strain>
    </source>
</reference>
<gene>
    <name evidence="2" type="ORF">SAMN05216593_11213</name>
</gene>